<dbReference type="Pfam" id="PF03965">
    <property type="entry name" value="Penicillinase_R"/>
    <property type="match status" value="1"/>
</dbReference>
<dbReference type="InterPro" id="IPR036390">
    <property type="entry name" value="WH_DNA-bd_sf"/>
</dbReference>
<reference evidence="5" key="1">
    <citation type="submission" date="2024-06" db="EMBL/GenBank/DDBJ databases">
        <title>Lacrimispora cavernae sp. nov., a novel anaerobe isolated from bat guano pile inside a cave.</title>
        <authorList>
            <person name="Miller S.L."/>
            <person name="Lu N."/>
            <person name="King J."/>
            <person name="Sankaranarayanan K."/>
            <person name="Lawson P.A."/>
        </authorList>
    </citation>
    <scope>NUCLEOTIDE SEQUENCE</scope>
    <source>
        <strain evidence="5">BS-2</strain>
    </source>
</reference>
<organism evidence="5">
    <name type="scientific">Lacrimispora sp. BS-2</name>
    <dbReference type="NCBI Taxonomy" id="3151850"/>
    <lineage>
        <taxon>Bacteria</taxon>
        <taxon>Bacillati</taxon>
        <taxon>Bacillota</taxon>
        <taxon>Clostridia</taxon>
        <taxon>Lachnospirales</taxon>
        <taxon>Lachnospiraceae</taxon>
        <taxon>Lacrimispora</taxon>
    </lineage>
</organism>
<dbReference type="AlphaFoldDB" id="A0AAU7PMQ1"/>
<evidence type="ECO:0000256" key="1">
    <source>
        <dbReference type="ARBA" id="ARBA00011046"/>
    </source>
</evidence>
<evidence type="ECO:0000256" key="2">
    <source>
        <dbReference type="ARBA" id="ARBA00023015"/>
    </source>
</evidence>
<dbReference type="InterPro" id="IPR036388">
    <property type="entry name" value="WH-like_DNA-bd_sf"/>
</dbReference>
<dbReference type="Gene3D" id="1.10.10.10">
    <property type="entry name" value="Winged helix-like DNA-binding domain superfamily/Winged helix DNA-binding domain"/>
    <property type="match status" value="1"/>
</dbReference>
<keyword evidence="2" id="KW-0805">Transcription regulation</keyword>
<protein>
    <submittedName>
        <fullName evidence="5">BlaI/MecI/CopY family transcriptional regulator</fullName>
    </submittedName>
</protein>
<evidence type="ECO:0000313" key="5">
    <source>
        <dbReference type="EMBL" id="XBS53535.1"/>
    </source>
</evidence>
<accession>A0AAU7PMQ1</accession>
<gene>
    <name evidence="5" type="ORF">ABFV83_17230</name>
</gene>
<dbReference type="RefSeq" id="WP_349945591.1">
    <property type="nucleotide sequence ID" value="NZ_CP157940.1"/>
</dbReference>
<comment type="similarity">
    <text evidence="1">Belongs to the BlaI transcriptional regulatory family.</text>
</comment>
<sequence>MNNLEAGTRLTDKTKKDIIYYRRNKNGGMDMTKISDAEYEVMKIIWKYSPINTNDVTEKLLATTAWTPETIHTLLNRLVKKKAITYSKESRVFVYTPLITQKEYLEHKSSTFLRQYFDGNLSALMANYMHSEKISDEQLKALKKLFTSPEERGK</sequence>
<dbReference type="GO" id="GO:0045892">
    <property type="term" value="P:negative regulation of DNA-templated transcription"/>
    <property type="evidence" value="ECO:0007669"/>
    <property type="project" value="InterPro"/>
</dbReference>
<keyword evidence="3" id="KW-0238">DNA-binding</keyword>
<dbReference type="EMBL" id="CP157940">
    <property type="protein sequence ID" value="XBS53535.1"/>
    <property type="molecule type" value="Genomic_DNA"/>
</dbReference>
<evidence type="ECO:0000256" key="3">
    <source>
        <dbReference type="ARBA" id="ARBA00023125"/>
    </source>
</evidence>
<dbReference type="SUPFAM" id="SSF46785">
    <property type="entry name" value="Winged helix' DNA-binding domain"/>
    <property type="match status" value="1"/>
</dbReference>
<dbReference type="GO" id="GO:0003677">
    <property type="term" value="F:DNA binding"/>
    <property type="evidence" value="ECO:0007669"/>
    <property type="project" value="UniProtKB-KW"/>
</dbReference>
<evidence type="ECO:0000256" key="4">
    <source>
        <dbReference type="ARBA" id="ARBA00023163"/>
    </source>
</evidence>
<proteinExistence type="inferred from homology"/>
<keyword evidence="4" id="KW-0804">Transcription</keyword>
<dbReference type="Gene3D" id="1.10.4040.10">
    <property type="entry name" value="Penicillinase repressor domain"/>
    <property type="match status" value="1"/>
</dbReference>
<dbReference type="InterPro" id="IPR005650">
    <property type="entry name" value="BlaI_family"/>
</dbReference>
<name>A0AAU7PMQ1_9FIRM</name>